<keyword evidence="3" id="KW-1185">Reference proteome</keyword>
<evidence type="ECO:0000313" key="3">
    <source>
        <dbReference type="Proteomes" id="UP001207930"/>
    </source>
</evidence>
<dbReference type="GO" id="GO:0032259">
    <property type="term" value="P:methylation"/>
    <property type="evidence" value="ECO:0007669"/>
    <property type="project" value="UniProtKB-KW"/>
</dbReference>
<name>A0ABT3FRR5_9BACT</name>
<keyword evidence="2" id="KW-0808">Transferase</keyword>
<dbReference type="EMBL" id="JAPDDS010000009">
    <property type="protein sequence ID" value="MCW1886268.1"/>
    <property type="molecule type" value="Genomic_DNA"/>
</dbReference>
<dbReference type="RefSeq" id="WP_264502225.1">
    <property type="nucleotide sequence ID" value="NZ_JAPDDS010000009.1"/>
</dbReference>
<evidence type="ECO:0000313" key="2">
    <source>
        <dbReference type="EMBL" id="MCW1886268.1"/>
    </source>
</evidence>
<keyword evidence="2" id="KW-0489">Methyltransferase</keyword>
<protein>
    <submittedName>
        <fullName evidence="2">Class I SAM-dependent methyltransferase</fullName>
    </submittedName>
</protein>
<organism evidence="2 3">
    <name type="scientific">Luteolibacter flavescens</name>
    <dbReference type="NCBI Taxonomy" id="1859460"/>
    <lineage>
        <taxon>Bacteria</taxon>
        <taxon>Pseudomonadati</taxon>
        <taxon>Verrucomicrobiota</taxon>
        <taxon>Verrucomicrobiia</taxon>
        <taxon>Verrucomicrobiales</taxon>
        <taxon>Verrucomicrobiaceae</taxon>
        <taxon>Luteolibacter</taxon>
    </lineage>
</organism>
<sequence length="216" mass="23902">MTADLPKKLAAPFPGVWDRCYVGSKVKTDPLYGAVHEELRGSALPLLDLGCGLGLLAFYLRERGLDFPITGVDYDPRKIESAWKASAALDHRDLSFATHDARQGLPEHHGNVTILDILQFFTPEEQATLIGLAASRVAPGGKLVIRSCLRDDSRRFKVTVFCDYIAKATFWMKAAPTHYPSAEEFQRNLSPHGKVTISPLWGGTPFNNHLIVMEKA</sequence>
<dbReference type="InterPro" id="IPR029063">
    <property type="entry name" value="SAM-dependent_MTases_sf"/>
</dbReference>
<feature type="domain" description="Methyltransferase" evidence="1">
    <location>
        <begin position="47"/>
        <end position="141"/>
    </location>
</feature>
<dbReference type="CDD" id="cd02440">
    <property type="entry name" value="AdoMet_MTases"/>
    <property type="match status" value="1"/>
</dbReference>
<gene>
    <name evidence="2" type="ORF">OKA04_16140</name>
</gene>
<comment type="caution">
    <text evidence="2">The sequence shown here is derived from an EMBL/GenBank/DDBJ whole genome shotgun (WGS) entry which is preliminary data.</text>
</comment>
<dbReference type="Pfam" id="PF13649">
    <property type="entry name" value="Methyltransf_25"/>
    <property type="match status" value="1"/>
</dbReference>
<proteinExistence type="predicted"/>
<dbReference type="GO" id="GO:0008168">
    <property type="term" value="F:methyltransferase activity"/>
    <property type="evidence" value="ECO:0007669"/>
    <property type="project" value="UniProtKB-KW"/>
</dbReference>
<dbReference type="Proteomes" id="UP001207930">
    <property type="component" value="Unassembled WGS sequence"/>
</dbReference>
<dbReference type="SUPFAM" id="SSF53335">
    <property type="entry name" value="S-adenosyl-L-methionine-dependent methyltransferases"/>
    <property type="match status" value="1"/>
</dbReference>
<accession>A0ABT3FRR5</accession>
<evidence type="ECO:0000259" key="1">
    <source>
        <dbReference type="Pfam" id="PF13649"/>
    </source>
</evidence>
<dbReference type="Gene3D" id="3.40.50.150">
    <property type="entry name" value="Vaccinia Virus protein VP39"/>
    <property type="match status" value="1"/>
</dbReference>
<dbReference type="InterPro" id="IPR041698">
    <property type="entry name" value="Methyltransf_25"/>
</dbReference>
<reference evidence="2 3" key="1">
    <citation type="submission" date="2022-10" db="EMBL/GenBank/DDBJ databases">
        <title>Luteolibacter flavescens strain MCCC 1K03193, whole genome shotgun sequencing project.</title>
        <authorList>
            <person name="Zhao G."/>
            <person name="Shen L."/>
        </authorList>
    </citation>
    <scope>NUCLEOTIDE SEQUENCE [LARGE SCALE GENOMIC DNA]</scope>
    <source>
        <strain evidence="2 3">MCCC 1K03193</strain>
    </source>
</reference>